<dbReference type="InterPro" id="IPR013216">
    <property type="entry name" value="Methyltransf_11"/>
</dbReference>
<evidence type="ECO:0000256" key="2">
    <source>
        <dbReference type="ARBA" id="ARBA00022679"/>
    </source>
</evidence>
<dbReference type="RefSeq" id="WP_377167445.1">
    <property type="nucleotide sequence ID" value="NZ_JBHSMQ010000004.1"/>
</dbReference>
<evidence type="ECO:0000256" key="3">
    <source>
        <dbReference type="ARBA" id="ARBA00022691"/>
    </source>
</evidence>
<name>A0ABW0KSD8_9BACT</name>
<dbReference type="Pfam" id="PF08241">
    <property type="entry name" value="Methyltransf_11"/>
    <property type="match status" value="1"/>
</dbReference>
<protein>
    <submittedName>
        <fullName evidence="6">Class I SAM-dependent methyltransferase</fullName>
        <ecNumber evidence="6">2.1.1.222</ecNumber>
        <ecNumber evidence="6">2.1.1.64</ecNumber>
    </submittedName>
</protein>
<dbReference type="EC" id="2.1.1.64" evidence="6"/>
<dbReference type="InterPro" id="IPR029063">
    <property type="entry name" value="SAM-dependent_MTases_sf"/>
</dbReference>
<sequence>MPQPPRRPFRPRPSPNREPGGHEPEVRPMGRREFGSRPQGKRPQQPGRDHGTSWEKSADWYDRIIGERGSELYQAVVIPGALKLLAPTRGARVLDLGCGQGVFSRALAQAGCQVTGVDAAPTLIQKARTYPVKPPVRYLARDAAQIEDLGEFDAASAILCVQNMEHLDVVAAAAAKVLKPGGRMLWVVNHPSFRIPRQSAWGQDEERKIQYRRTDAYSSTLSIPIVMHPGKADSESTVSFHRSLQTLTATGFGAGMVLAGIEEWYSHKESQPGPRARAENRARKEFPLFLALLWEKR</sequence>
<feature type="domain" description="Methyltransferase type 11" evidence="5">
    <location>
        <begin position="94"/>
        <end position="185"/>
    </location>
</feature>
<keyword evidence="3" id="KW-0949">S-adenosyl-L-methionine</keyword>
<dbReference type="PANTHER" id="PTHR43464:SF19">
    <property type="entry name" value="UBIQUINONE BIOSYNTHESIS O-METHYLTRANSFERASE, MITOCHONDRIAL"/>
    <property type="match status" value="1"/>
</dbReference>
<dbReference type="EMBL" id="JBHSMQ010000004">
    <property type="protein sequence ID" value="MFC5455891.1"/>
    <property type="molecule type" value="Genomic_DNA"/>
</dbReference>
<dbReference type="GO" id="GO:0061542">
    <property type="term" value="F:3-demethylubiquinol 3-O-methyltransferase activity"/>
    <property type="evidence" value="ECO:0007669"/>
    <property type="project" value="UniProtKB-EC"/>
</dbReference>
<evidence type="ECO:0000256" key="1">
    <source>
        <dbReference type="ARBA" id="ARBA00022603"/>
    </source>
</evidence>
<feature type="compositionally biased region" description="Pro residues" evidence="4">
    <location>
        <begin position="1"/>
        <end position="16"/>
    </location>
</feature>
<dbReference type="GO" id="GO:0032259">
    <property type="term" value="P:methylation"/>
    <property type="evidence" value="ECO:0007669"/>
    <property type="project" value="UniProtKB-KW"/>
</dbReference>
<evidence type="ECO:0000256" key="4">
    <source>
        <dbReference type="SAM" id="MobiDB-lite"/>
    </source>
</evidence>
<keyword evidence="7" id="KW-1185">Reference proteome</keyword>
<accession>A0ABW0KSD8</accession>
<keyword evidence="2 6" id="KW-0808">Transferase</keyword>
<dbReference type="Gene3D" id="3.40.50.150">
    <property type="entry name" value="Vaccinia Virus protein VP39"/>
    <property type="match status" value="1"/>
</dbReference>
<organism evidence="6 7">
    <name type="scientific">Prosthecobacter fluviatilis</name>
    <dbReference type="NCBI Taxonomy" id="445931"/>
    <lineage>
        <taxon>Bacteria</taxon>
        <taxon>Pseudomonadati</taxon>
        <taxon>Verrucomicrobiota</taxon>
        <taxon>Verrucomicrobiia</taxon>
        <taxon>Verrucomicrobiales</taxon>
        <taxon>Verrucomicrobiaceae</taxon>
        <taxon>Prosthecobacter</taxon>
    </lineage>
</organism>
<feature type="compositionally biased region" description="Basic and acidic residues" evidence="4">
    <location>
        <begin position="19"/>
        <end position="35"/>
    </location>
</feature>
<feature type="region of interest" description="Disordered" evidence="4">
    <location>
        <begin position="1"/>
        <end position="55"/>
    </location>
</feature>
<dbReference type="EC" id="2.1.1.222" evidence="6"/>
<evidence type="ECO:0000313" key="7">
    <source>
        <dbReference type="Proteomes" id="UP001596052"/>
    </source>
</evidence>
<keyword evidence="1 6" id="KW-0489">Methyltransferase</keyword>
<dbReference type="PANTHER" id="PTHR43464">
    <property type="entry name" value="METHYLTRANSFERASE"/>
    <property type="match status" value="1"/>
</dbReference>
<evidence type="ECO:0000313" key="6">
    <source>
        <dbReference type="EMBL" id="MFC5455891.1"/>
    </source>
</evidence>
<proteinExistence type="predicted"/>
<dbReference type="CDD" id="cd02440">
    <property type="entry name" value="AdoMet_MTases"/>
    <property type="match status" value="1"/>
</dbReference>
<evidence type="ECO:0000259" key="5">
    <source>
        <dbReference type="Pfam" id="PF08241"/>
    </source>
</evidence>
<reference evidence="7" key="1">
    <citation type="journal article" date="2019" name="Int. J. Syst. Evol. Microbiol.">
        <title>The Global Catalogue of Microorganisms (GCM) 10K type strain sequencing project: providing services to taxonomists for standard genome sequencing and annotation.</title>
        <authorList>
            <consortium name="The Broad Institute Genomics Platform"/>
            <consortium name="The Broad Institute Genome Sequencing Center for Infectious Disease"/>
            <person name="Wu L."/>
            <person name="Ma J."/>
        </authorList>
    </citation>
    <scope>NUCLEOTIDE SEQUENCE [LARGE SCALE GENOMIC DNA]</scope>
    <source>
        <strain evidence="7">CGMCC 4.1469</strain>
    </source>
</reference>
<comment type="caution">
    <text evidence="6">The sequence shown here is derived from an EMBL/GenBank/DDBJ whole genome shotgun (WGS) entry which is preliminary data.</text>
</comment>
<dbReference type="GO" id="GO:0102208">
    <property type="term" value="F:2-polyprenyl-6-hydroxyphenol methylase activity"/>
    <property type="evidence" value="ECO:0007669"/>
    <property type="project" value="UniProtKB-EC"/>
</dbReference>
<dbReference type="Proteomes" id="UP001596052">
    <property type="component" value="Unassembled WGS sequence"/>
</dbReference>
<dbReference type="SUPFAM" id="SSF53335">
    <property type="entry name" value="S-adenosyl-L-methionine-dependent methyltransferases"/>
    <property type="match status" value="1"/>
</dbReference>
<gene>
    <name evidence="6" type="ORF">ACFQDI_13585</name>
</gene>